<dbReference type="Gene3D" id="3.40.630.10">
    <property type="entry name" value="Zn peptidases"/>
    <property type="match status" value="1"/>
</dbReference>
<evidence type="ECO:0000313" key="24">
    <source>
        <dbReference type="EMBL" id="OQR68615.1"/>
    </source>
</evidence>
<keyword evidence="12" id="KW-0378">Hydrolase</keyword>
<gene>
    <name evidence="24" type="ORF">BIW11_04527</name>
</gene>
<dbReference type="GO" id="GO:0004180">
    <property type="term" value="F:carboxypeptidase activity"/>
    <property type="evidence" value="ECO:0007669"/>
    <property type="project" value="UniProtKB-KW"/>
</dbReference>
<dbReference type="PANTHER" id="PTHR12053:SF3">
    <property type="entry name" value="CARBOXYPEPTIDASE Q"/>
    <property type="match status" value="1"/>
</dbReference>
<accession>A0A1V9X4V7</accession>
<dbReference type="GO" id="GO:0046872">
    <property type="term" value="F:metal ion binding"/>
    <property type="evidence" value="ECO:0007669"/>
    <property type="project" value="UniProtKB-KW"/>
</dbReference>
<dbReference type="Gene3D" id="3.50.30.30">
    <property type="match status" value="1"/>
</dbReference>
<keyword evidence="19" id="KW-0458">Lysosome</keyword>
<evidence type="ECO:0000256" key="10">
    <source>
        <dbReference type="ARBA" id="ARBA00022723"/>
    </source>
</evidence>
<comment type="subcellular location">
    <subcellularLocation>
        <location evidence="1">Endoplasmic reticulum</location>
    </subcellularLocation>
    <subcellularLocation>
        <location evidence="3">Golgi apparatus</location>
    </subcellularLocation>
    <subcellularLocation>
        <location evidence="2">Lysosome</location>
    </subcellularLocation>
    <subcellularLocation>
        <location evidence="4">Secreted</location>
    </subcellularLocation>
</comment>
<dbReference type="SUPFAM" id="SSF53187">
    <property type="entry name" value="Zn-dependent exopeptidases"/>
    <property type="match status" value="1"/>
</dbReference>
<evidence type="ECO:0000256" key="4">
    <source>
        <dbReference type="ARBA" id="ARBA00004613"/>
    </source>
</evidence>
<keyword evidence="14" id="KW-0862">Zinc</keyword>
<dbReference type="GO" id="GO:0043171">
    <property type="term" value="P:peptide catabolic process"/>
    <property type="evidence" value="ECO:0007669"/>
    <property type="project" value="TreeGrafter"/>
</dbReference>
<keyword evidence="7" id="KW-0964">Secreted</keyword>
<evidence type="ECO:0000256" key="18">
    <source>
        <dbReference type="ARBA" id="ARBA00023180"/>
    </source>
</evidence>
<evidence type="ECO:0000256" key="22">
    <source>
        <dbReference type="SAM" id="MobiDB-lite"/>
    </source>
</evidence>
<evidence type="ECO:0000256" key="1">
    <source>
        <dbReference type="ARBA" id="ARBA00004240"/>
    </source>
</evidence>
<dbReference type="Proteomes" id="UP000192247">
    <property type="component" value="Unassembled WGS sequence"/>
</dbReference>
<keyword evidence="15" id="KW-0333">Golgi apparatus</keyword>
<evidence type="ECO:0000256" key="6">
    <source>
        <dbReference type="ARBA" id="ARBA00014116"/>
    </source>
</evidence>
<keyword evidence="18" id="KW-0325">Glycoprotein</keyword>
<keyword evidence="10" id="KW-0479">Metal-binding</keyword>
<protein>
    <recommendedName>
        <fullName evidence="6">Carboxypeptidase Q</fullName>
    </recommendedName>
    <alternativeName>
        <fullName evidence="21">Plasma glutamate carboxypeptidase</fullName>
    </alternativeName>
</protein>
<keyword evidence="16" id="KW-0482">Metalloprotease</keyword>
<evidence type="ECO:0000256" key="13">
    <source>
        <dbReference type="ARBA" id="ARBA00022824"/>
    </source>
</evidence>
<dbReference type="GO" id="GO:0005783">
    <property type="term" value="C:endoplasmic reticulum"/>
    <property type="evidence" value="ECO:0007669"/>
    <property type="project" value="UniProtKB-SubCell"/>
</dbReference>
<evidence type="ECO:0000256" key="17">
    <source>
        <dbReference type="ARBA" id="ARBA00023145"/>
    </source>
</evidence>
<feature type="region of interest" description="Disordered" evidence="22">
    <location>
        <begin position="1"/>
        <end position="34"/>
    </location>
</feature>
<evidence type="ECO:0000256" key="8">
    <source>
        <dbReference type="ARBA" id="ARBA00022645"/>
    </source>
</evidence>
<evidence type="ECO:0000259" key="23">
    <source>
        <dbReference type="Pfam" id="PF04389"/>
    </source>
</evidence>
<evidence type="ECO:0000256" key="19">
    <source>
        <dbReference type="ARBA" id="ARBA00023228"/>
    </source>
</evidence>
<dbReference type="GO" id="GO:0005764">
    <property type="term" value="C:lysosome"/>
    <property type="evidence" value="ECO:0007669"/>
    <property type="project" value="UniProtKB-SubCell"/>
</dbReference>
<proteinExistence type="inferred from homology"/>
<evidence type="ECO:0000256" key="21">
    <source>
        <dbReference type="ARBA" id="ARBA00033328"/>
    </source>
</evidence>
<evidence type="ECO:0000256" key="7">
    <source>
        <dbReference type="ARBA" id="ARBA00022525"/>
    </source>
</evidence>
<comment type="similarity">
    <text evidence="5">Belongs to the peptidase M28 family.</text>
</comment>
<keyword evidence="11" id="KW-0732">Signal</keyword>
<feature type="domain" description="Peptidase M28" evidence="23">
    <location>
        <begin position="264"/>
        <end position="361"/>
    </location>
</feature>
<evidence type="ECO:0000256" key="9">
    <source>
        <dbReference type="ARBA" id="ARBA00022670"/>
    </source>
</evidence>
<dbReference type="GO" id="GO:0005615">
    <property type="term" value="C:extracellular space"/>
    <property type="evidence" value="ECO:0007669"/>
    <property type="project" value="TreeGrafter"/>
</dbReference>
<dbReference type="PANTHER" id="PTHR12053">
    <property type="entry name" value="PROTEASE FAMILY M28 PLASMA GLUTAMATE CARBOXYPEPTIDASE-RELATED"/>
    <property type="match status" value="1"/>
</dbReference>
<evidence type="ECO:0000313" key="25">
    <source>
        <dbReference type="Proteomes" id="UP000192247"/>
    </source>
</evidence>
<dbReference type="OrthoDB" id="10013407at2759"/>
<dbReference type="InParanoid" id="A0A1V9X4V7"/>
<dbReference type="GO" id="GO:0005794">
    <property type="term" value="C:Golgi apparatus"/>
    <property type="evidence" value="ECO:0007669"/>
    <property type="project" value="UniProtKB-SubCell"/>
</dbReference>
<dbReference type="InterPro" id="IPR007484">
    <property type="entry name" value="Peptidase_M28"/>
</dbReference>
<dbReference type="GO" id="GO:0070573">
    <property type="term" value="F:metallodipeptidase activity"/>
    <property type="evidence" value="ECO:0007669"/>
    <property type="project" value="InterPro"/>
</dbReference>
<evidence type="ECO:0000256" key="11">
    <source>
        <dbReference type="ARBA" id="ARBA00022729"/>
    </source>
</evidence>
<organism evidence="24 25">
    <name type="scientific">Tropilaelaps mercedesae</name>
    <dbReference type="NCBI Taxonomy" id="418985"/>
    <lineage>
        <taxon>Eukaryota</taxon>
        <taxon>Metazoa</taxon>
        <taxon>Ecdysozoa</taxon>
        <taxon>Arthropoda</taxon>
        <taxon>Chelicerata</taxon>
        <taxon>Arachnida</taxon>
        <taxon>Acari</taxon>
        <taxon>Parasitiformes</taxon>
        <taxon>Mesostigmata</taxon>
        <taxon>Gamasina</taxon>
        <taxon>Dermanyssoidea</taxon>
        <taxon>Laelapidae</taxon>
        <taxon>Tropilaelaps</taxon>
    </lineage>
</organism>
<comment type="subunit">
    <text evidence="20">Homodimer. The monomeric form is inactive while the homodimer is active.</text>
</comment>
<keyword evidence="13" id="KW-0256">Endoplasmic reticulum</keyword>
<evidence type="ECO:0000256" key="16">
    <source>
        <dbReference type="ARBA" id="ARBA00023049"/>
    </source>
</evidence>
<evidence type="ECO:0000256" key="12">
    <source>
        <dbReference type="ARBA" id="ARBA00022801"/>
    </source>
</evidence>
<comment type="caution">
    <text evidence="24">The sequence shown here is derived from an EMBL/GenBank/DDBJ whole genome shotgun (WGS) entry which is preliminary data.</text>
</comment>
<name>A0A1V9X4V7_9ACAR</name>
<reference evidence="24 25" key="1">
    <citation type="journal article" date="2017" name="Gigascience">
        <title>Draft genome of the honey bee ectoparasitic mite, Tropilaelaps mercedesae, is shaped by the parasitic life history.</title>
        <authorList>
            <person name="Dong X."/>
            <person name="Armstrong S.D."/>
            <person name="Xia D."/>
            <person name="Makepeace B.L."/>
            <person name="Darby A.C."/>
            <person name="Kadowaki T."/>
        </authorList>
    </citation>
    <scope>NUCLEOTIDE SEQUENCE [LARGE SCALE GENOMIC DNA]</scope>
    <source>
        <strain evidence="24">Wuxi-XJTLU</strain>
    </source>
</reference>
<dbReference type="Pfam" id="PF04389">
    <property type="entry name" value="Peptidase_M28"/>
    <property type="match status" value="1"/>
</dbReference>
<dbReference type="GO" id="GO:0006508">
    <property type="term" value="P:proteolysis"/>
    <property type="evidence" value="ECO:0007669"/>
    <property type="project" value="UniProtKB-KW"/>
</dbReference>
<keyword evidence="17" id="KW-0865">Zymogen</keyword>
<evidence type="ECO:0000256" key="14">
    <source>
        <dbReference type="ARBA" id="ARBA00022833"/>
    </source>
</evidence>
<feature type="compositionally biased region" description="Basic and acidic residues" evidence="22">
    <location>
        <begin position="13"/>
        <end position="34"/>
    </location>
</feature>
<keyword evidence="8" id="KW-0121">Carboxypeptidase</keyword>
<sequence>MLDPHSTPGTIDNPEKHEPEPVNIDKHRHEDTEKGETWRQLAEFVDKHGPRFTGTQHLERAIDDRVNHLRNVVGNSQVHVEDFQVPLWIRGHADVVLLDAWTGGRNKTLAGLALGFSVGTPNNTGIIAEAIVVRSFEELSAKKTDEVQGKVVVYNQDYVDYGSTVRYRSNGASEAAAKGAVAALIRSVTGRSLYTPHTGMMRYDSRYGKIPAISITSEDAELMWRKQQRGNASLFHMHCRVGEKLRVYVRSTARLSETKSTSRNTVAELKGAKNSHEVVIIGGHIDSWDVGQGAMDDGGGAAISWRVPEVLKALNLQPDRTIRTVLFSAEEMGIIGGRLYYNIHKRESSRIQFIMESDLGTFTPLGLSSPTKNLQSSSSRVL</sequence>
<dbReference type="EMBL" id="MNPL01024136">
    <property type="protein sequence ID" value="OQR68615.1"/>
    <property type="molecule type" value="Genomic_DNA"/>
</dbReference>
<evidence type="ECO:0000256" key="3">
    <source>
        <dbReference type="ARBA" id="ARBA00004555"/>
    </source>
</evidence>
<dbReference type="STRING" id="418985.A0A1V9X4V7"/>
<dbReference type="InterPro" id="IPR039866">
    <property type="entry name" value="CPQ"/>
</dbReference>
<evidence type="ECO:0000256" key="20">
    <source>
        <dbReference type="ARBA" id="ARBA00025833"/>
    </source>
</evidence>
<evidence type="ECO:0000256" key="5">
    <source>
        <dbReference type="ARBA" id="ARBA00010918"/>
    </source>
</evidence>
<evidence type="ECO:0000256" key="15">
    <source>
        <dbReference type="ARBA" id="ARBA00023034"/>
    </source>
</evidence>
<keyword evidence="25" id="KW-1185">Reference proteome</keyword>
<keyword evidence="9" id="KW-0645">Protease</keyword>
<evidence type="ECO:0000256" key="2">
    <source>
        <dbReference type="ARBA" id="ARBA00004371"/>
    </source>
</evidence>
<dbReference type="AlphaFoldDB" id="A0A1V9X4V7"/>